<dbReference type="PANTHER" id="PTHR44207:SF2">
    <property type="entry name" value="REPEAT PROTEIN, PUTATIVE-RELATED"/>
    <property type="match status" value="1"/>
</dbReference>
<reference evidence="4" key="1">
    <citation type="submission" date="2021-01" db="EMBL/GenBank/DDBJ databases">
        <title>Modified the classification status of verrucomicrobia.</title>
        <authorList>
            <person name="Feng X."/>
        </authorList>
    </citation>
    <scope>NUCLEOTIDE SEQUENCE</scope>
    <source>
        <strain evidence="4">KCTC 13126</strain>
    </source>
</reference>
<dbReference type="AlphaFoldDB" id="A0A934RY53"/>
<accession>A0A934RY53</accession>
<dbReference type="InterPro" id="IPR036770">
    <property type="entry name" value="Ankyrin_rpt-contain_sf"/>
</dbReference>
<dbReference type="InterPro" id="IPR017853">
    <property type="entry name" value="GH"/>
</dbReference>
<dbReference type="SMART" id="SM00248">
    <property type="entry name" value="ANK"/>
    <property type="match status" value="10"/>
</dbReference>
<organism evidence="4 5">
    <name type="scientific">Pelagicoccus mobilis</name>
    <dbReference type="NCBI Taxonomy" id="415221"/>
    <lineage>
        <taxon>Bacteria</taxon>
        <taxon>Pseudomonadati</taxon>
        <taxon>Verrucomicrobiota</taxon>
        <taxon>Opitutia</taxon>
        <taxon>Puniceicoccales</taxon>
        <taxon>Pelagicoccaceae</taxon>
        <taxon>Pelagicoccus</taxon>
    </lineage>
</organism>
<dbReference type="PROSITE" id="PS50297">
    <property type="entry name" value="ANK_REP_REGION"/>
    <property type="match status" value="4"/>
</dbReference>
<feature type="repeat" description="ANK" evidence="1">
    <location>
        <begin position="561"/>
        <end position="593"/>
    </location>
</feature>
<dbReference type="SUPFAM" id="SSF48403">
    <property type="entry name" value="Ankyrin repeat"/>
    <property type="match status" value="1"/>
</dbReference>
<keyword evidence="2" id="KW-0732">Signal</keyword>
<evidence type="ECO:0000256" key="2">
    <source>
        <dbReference type="SAM" id="SignalP"/>
    </source>
</evidence>
<dbReference type="Pfam" id="PF17189">
    <property type="entry name" value="Glyco_hydro_30C"/>
    <property type="match status" value="1"/>
</dbReference>
<gene>
    <name evidence="4" type="ORF">JIN87_16525</name>
</gene>
<dbReference type="SUPFAM" id="SSF51445">
    <property type="entry name" value="(Trans)glycosidases"/>
    <property type="match status" value="1"/>
</dbReference>
<evidence type="ECO:0000313" key="5">
    <source>
        <dbReference type="Proteomes" id="UP000617628"/>
    </source>
</evidence>
<dbReference type="EMBL" id="JAENIL010000031">
    <property type="protein sequence ID" value="MBK1878488.1"/>
    <property type="molecule type" value="Genomic_DNA"/>
</dbReference>
<dbReference type="RefSeq" id="WP_200356700.1">
    <property type="nucleotide sequence ID" value="NZ_JAENIL010000031.1"/>
</dbReference>
<keyword evidence="1" id="KW-0040">ANK repeat</keyword>
<feature type="chain" id="PRO_5037037539" evidence="2">
    <location>
        <begin position="25"/>
        <end position="851"/>
    </location>
</feature>
<dbReference type="PANTHER" id="PTHR44207">
    <property type="entry name" value="SURFACE ANTIGEN BSPA-LIKE-RELATED"/>
    <property type="match status" value="1"/>
</dbReference>
<dbReference type="InterPro" id="IPR002110">
    <property type="entry name" value="Ankyrin_rpt"/>
</dbReference>
<proteinExistence type="predicted"/>
<dbReference type="Gene3D" id="1.25.40.20">
    <property type="entry name" value="Ankyrin repeat-containing domain"/>
    <property type="match status" value="3"/>
</dbReference>
<feature type="repeat" description="ANK" evidence="1">
    <location>
        <begin position="494"/>
        <end position="526"/>
    </location>
</feature>
<dbReference type="Proteomes" id="UP000617628">
    <property type="component" value="Unassembled WGS sequence"/>
</dbReference>
<feature type="domain" description="Glycosyl hydrolase family 30 beta sandwich" evidence="3">
    <location>
        <begin position="339"/>
        <end position="425"/>
    </location>
</feature>
<protein>
    <submittedName>
        <fullName evidence="4">Ankyrin repeat domain-containing protein</fullName>
    </submittedName>
</protein>
<feature type="signal peptide" evidence="2">
    <location>
        <begin position="1"/>
        <end position="24"/>
    </location>
</feature>
<keyword evidence="5" id="KW-1185">Reference proteome</keyword>
<evidence type="ECO:0000256" key="1">
    <source>
        <dbReference type="PROSITE-ProRule" id="PRU00023"/>
    </source>
</evidence>
<dbReference type="InterPro" id="IPR013780">
    <property type="entry name" value="Glyco_hydro_b"/>
</dbReference>
<evidence type="ECO:0000259" key="3">
    <source>
        <dbReference type="Pfam" id="PF17189"/>
    </source>
</evidence>
<evidence type="ECO:0000313" key="4">
    <source>
        <dbReference type="EMBL" id="MBK1878488.1"/>
    </source>
</evidence>
<dbReference type="PRINTS" id="PR01415">
    <property type="entry name" value="ANKYRIN"/>
</dbReference>
<dbReference type="InterPro" id="IPR033452">
    <property type="entry name" value="GH30_C"/>
</dbReference>
<name>A0A934RY53_9BACT</name>
<sequence>MIPQISRLLTLGLFSLALNSQLQAENTITLNLSDRNQEIDGFGGCFIAYDQMPAYRDPTFYDLAVYDVGLSIIRAHFPDISTVNTNGESDPERYKKSEYGRMIFREFKKRGVETFFSSNWSPPAEFKTNQSNLHGGYLIPDKREAYGQWIVDNIRALEKQEGIRLKAVSLQNELMFIEPYDSGLYSPTQYRETFRAISKVFLDQNLDTQIIFPEDMGWYERTRQYIDAIMQDKETKELPGFFCSHGWSGDENWERMGTLVTEYGRKLWMTETSGHNQDWDGALALAADIHKVLALGNASGYIYWQLNARIPNRSAILIGGRHSPKSAAMKHYARYVRPGAERIYASSSADSLSVSAYRHAEDQTLSIVILNTSDQQVQTRLHIAGSDSKRTKFTQFTSDEQKRFESSVARIGKLITIPARSIVTLYGREDGKLELLPSLIPAGLTIDNNTPLATTQDTTTGQDEQLHYAARANDVAKIKSLLASDYDPNMRNVGGFTPLHRSAWPGHKEAISPLIKGGANPNATDSNGETPLHIASSNGHESYIRELVGLGADVDFPSIQKFQTPLHNACRGGNLEAVKLLIELGADVNKPDHKGWTALFFAGASHYPSTRTILDHLIKTGANPQHTDEQGKTALHVTASNLHSVAGHPPEKDADKLNVLINAGTPVNQVDMLGKTALHYLAQISHWGYAETAGKTPQLNYENFALLYLLEQGADPSLQDQFGNTAADYAKLEGYKDYVRLLQEHDSKEDEAAEGSETVNRELSRELLKATHDNDIDRVATLLEKGADPNFKEKQGGTSLHGAVQSGNQKMLMLLLRNGADINIRDSDGYLPVERAQQSGRSDLVLVLEKY</sequence>
<dbReference type="PROSITE" id="PS50088">
    <property type="entry name" value="ANK_REPEAT"/>
    <property type="match status" value="4"/>
</dbReference>
<dbReference type="Pfam" id="PF12796">
    <property type="entry name" value="Ank_2"/>
    <property type="match status" value="3"/>
</dbReference>
<feature type="repeat" description="ANK" evidence="1">
    <location>
        <begin position="527"/>
        <end position="559"/>
    </location>
</feature>
<feature type="repeat" description="ANK" evidence="1">
    <location>
        <begin position="795"/>
        <end position="827"/>
    </location>
</feature>
<comment type="caution">
    <text evidence="4">The sequence shown here is derived from an EMBL/GenBank/DDBJ whole genome shotgun (WGS) entry which is preliminary data.</text>
</comment>
<dbReference type="Gene3D" id="2.60.40.1180">
    <property type="entry name" value="Golgi alpha-mannosidase II"/>
    <property type="match status" value="1"/>
</dbReference>
<dbReference type="Gene3D" id="3.20.20.80">
    <property type="entry name" value="Glycosidases"/>
    <property type="match status" value="1"/>
</dbReference>